<evidence type="ECO:0000313" key="6">
    <source>
        <dbReference type="EMBL" id="EMC24749.1"/>
    </source>
</evidence>
<dbReference type="InterPro" id="IPR050153">
    <property type="entry name" value="Metal_Ion_Import_ABC"/>
</dbReference>
<evidence type="ECO:0000256" key="4">
    <source>
        <dbReference type="ARBA" id="ARBA00022840"/>
    </source>
</evidence>
<organism evidence="6 7">
    <name type="scientific">Streptococcus mutans SM6</name>
    <dbReference type="NCBI Taxonomy" id="857119"/>
    <lineage>
        <taxon>Bacteria</taxon>
        <taxon>Bacillati</taxon>
        <taxon>Bacillota</taxon>
        <taxon>Bacilli</taxon>
        <taxon>Lactobacillales</taxon>
        <taxon>Streptococcaceae</taxon>
        <taxon>Streptococcus</taxon>
    </lineage>
</organism>
<keyword evidence="4 6" id="KW-0067">ATP-binding</keyword>
<dbReference type="GO" id="GO:0005524">
    <property type="term" value="F:ATP binding"/>
    <property type="evidence" value="ECO:0007669"/>
    <property type="project" value="UniProtKB-KW"/>
</dbReference>
<dbReference type="InterPro" id="IPR027417">
    <property type="entry name" value="P-loop_NTPase"/>
</dbReference>
<dbReference type="Gene3D" id="3.40.50.300">
    <property type="entry name" value="P-loop containing nucleotide triphosphate hydrolases"/>
    <property type="match status" value="1"/>
</dbReference>
<evidence type="ECO:0000313" key="7">
    <source>
        <dbReference type="Proteomes" id="UP000011676"/>
    </source>
</evidence>
<evidence type="ECO:0000256" key="3">
    <source>
        <dbReference type="ARBA" id="ARBA00022741"/>
    </source>
</evidence>
<dbReference type="PANTHER" id="PTHR42734">
    <property type="entry name" value="METAL TRANSPORT SYSTEM ATP-BINDING PROTEIN TM_0124-RELATED"/>
    <property type="match status" value="1"/>
</dbReference>
<dbReference type="PROSITE" id="PS00211">
    <property type="entry name" value="ABC_TRANSPORTER_1"/>
    <property type="match status" value="1"/>
</dbReference>
<dbReference type="GO" id="GO:0016887">
    <property type="term" value="F:ATP hydrolysis activity"/>
    <property type="evidence" value="ECO:0007669"/>
    <property type="project" value="InterPro"/>
</dbReference>
<dbReference type="InterPro" id="IPR017871">
    <property type="entry name" value="ABC_transporter-like_CS"/>
</dbReference>
<name>A0A829BWJ8_STRMG</name>
<dbReference type="SUPFAM" id="SSF52540">
    <property type="entry name" value="P-loop containing nucleoside triphosphate hydrolases"/>
    <property type="match status" value="1"/>
</dbReference>
<dbReference type="CDD" id="cd03235">
    <property type="entry name" value="ABC_Metallic_Cations"/>
    <property type="match status" value="1"/>
</dbReference>
<dbReference type="EMBL" id="AHSR01000015">
    <property type="protein sequence ID" value="EMC24749.1"/>
    <property type="molecule type" value="Genomic_DNA"/>
</dbReference>
<dbReference type="Pfam" id="PF00005">
    <property type="entry name" value="ABC_tran"/>
    <property type="match status" value="1"/>
</dbReference>
<protein>
    <submittedName>
        <fullName evidence="6">Iron/manganese ABC transporter ATP-binding protein</fullName>
    </submittedName>
</protein>
<dbReference type="SMART" id="SM00382">
    <property type="entry name" value="AAA"/>
    <property type="match status" value="1"/>
</dbReference>
<feature type="domain" description="ABC transporter" evidence="5">
    <location>
        <begin position="2"/>
        <end position="233"/>
    </location>
</feature>
<accession>A0A829BWJ8</accession>
<dbReference type="PANTHER" id="PTHR42734:SF5">
    <property type="entry name" value="IRON TRANSPORT SYSTEM ATP-BINDING PROTEIN HI_0361-RELATED"/>
    <property type="match status" value="1"/>
</dbReference>
<keyword evidence="3" id="KW-0547">Nucleotide-binding</keyword>
<evidence type="ECO:0000256" key="1">
    <source>
        <dbReference type="ARBA" id="ARBA00005417"/>
    </source>
</evidence>
<evidence type="ECO:0000256" key="2">
    <source>
        <dbReference type="ARBA" id="ARBA00022448"/>
    </source>
</evidence>
<evidence type="ECO:0000259" key="5">
    <source>
        <dbReference type="PROSITE" id="PS50893"/>
    </source>
</evidence>
<dbReference type="FunFam" id="3.40.50.300:FF:000134">
    <property type="entry name" value="Iron-enterobactin ABC transporter ATP-binding protein"/>
    <property type="match status" value="1"/>
</dbReference>
<sequence>MLKIENLSVSYRDHLALENVSLEIPSSTITGIIGPNGAGKSTLFKGVLNMVDHEGTSFIDGKILNQNLRSISYVEQKADIDYNFPIKVKECVSLGLFSKVKPFSNLKKQDWQCVQEALSQVDLADYANRQISQLSGGQFQRMLLARCLVQDADYIFLDEPFVGIDIISEELIVGLLQKLKKEGKTILIIHHDLSKVKTYFDHVLLVNKKVLAFGQTETVFTQKNLTKTYQSQFLMAGDAS</sequence>
<dbReference type="Proteomes" id="UP000011676">
    <property type="component" value="Unassembled WGS sequence"/>
</dbReference>
<reference evidence="6 7" key="1">
    <citation type="journal article" date="2013" name="Mol. Biol. Evol.">
        <title>Evolutionary and population genomics of the cavity causing bacteria Streptococcus mutans.</title>
        <authorList>
            <person name="Cornejo O.E."/>
            <person name="Lefebure T."/>
            <person name="Pavinski Bitar P.D."/>
            <person name="Lang P."/>
            <person name="Richards V.P."/>
            <person name="Eilertson K."/>
            <person name="Do T."/>
            <person name="Beighton D."/>
            <person name="Zeng L."/>
            <person name="Ahn S.J."/>
            <person name="Burne R.A."/>
            <person name="Siepel A."/>
            <person name="Bustamante C.D."/>
            <person name="Stanhope M.J."/>
        </authorList>
    </citation>
    <scope>NUCLEOTIDE SEQUENCE [LARGE SCALE GENOMIC DNA]</scope>
    <source>
        <strain evidence="6 7">SM6</strain>
    </source>
</reference>
<dbReference type="PROSITE" id="PS50893">
    <property type="entry name" value="ABC_TRANSPORTER_2"/>
    <property type="match status" value="1"/>
</dbReference>
<comment type="caution">
    <text evidence="6">The sequence shown here is derived from an EMBL/GenBank/DDBJ whole genome shotgun (WGS) entry which is preliminary data.</text>
</comment>
<comment type="similarity">
    <text evidence="1">Belongs to the ABC transporter superfamily.</text>
</comment>
<dbReference type="InterPro" id="IPR003593">
    <property type="entry name" value="AAA+_ATPase"/>
</dbReference>
<proteinExistence type="inferred from homology"/>
<gene>
    <name evidence="6" type="ORF">SMU82_03846</name>
</gene>
<dbReference type="RefSeq" id="WP_002296222.1">
    <property type="nucleotide sequence ID" value="NZ_AHSR01000015.1"/>
</dbReference>
<dbReference type="InterPro" id="IPR003439">
    <property type="entry name" value="ABC_transporter-like_ATP-bd"/>
</dbReference>
<keyword evidence="2" id="KW-0813">Transport</keyword>
<dbReference type="AlphaFoldDB" id="A0A829BWJ8"/>